<accession>A5E7B1</accession>
<dbReference type="Pfam" id="PF14616">
    <property type="entry name" value="Rua1_C"/>
    <property type="match status" value="1"/>
</dbReference>
<evidence type="ECO:0000256" key="1">
    <source>
        <dbReference type="SAM" id="MobiDB-lite"/>
    </source>
</evidence>
<evidence type="ECO:0000313" key="4">
    <source>
        <dbReference type="Proteomes" id="UP000001996"/>
    </source>
</evidence>
<dbReference type="eggNOG" id="ENOG502SZ9T">
    <property type="taxonomic scope" value="Eukaryota"/>
</dbReference>
<dbReference type="EMBL" id="CH981533">
    <property type="protein sequence ID" value="EDK47319.1"/>
    <property type="molecule type" value="Genomic_DNA"/>
</dbReference>
<protein>
    <recommendedName>
        <fullName evidence="2">Transcription regulator Rua1 C-terminal domain-containing protein</fullName>
    </recommendedName>
</protein>
<proteinExistence type="predicted"/>
<reference evidence="3 4" key="1">
    <citation type="journal article" date="2009" name="Nature">
        <title>Evolution of pathogenicity and sexual reproduction in eight Candida genomes.</title>
        <authorList>
            <person name="Butler G."/>
            <person name="Rasmussen M.D."/>
            <person name="Lin M.F."/>
            <person name="Santos M.A."/>
            <person name="Sakthikumar S."/>
            <person name="Munro C.A."/>
            <person name="Rheinbay E."/>
            <person name="Grabherr M."/>
            <person name="Forche A."/>
            <person name="Reedy J.L."/>
            <person name="Agrafioti I."/>
            <person name="Arnaud M.B."/>
            <person name="Bates S."/>
            <person name="Brown A.J."/>
            <person name="Brunke S."/>
            <person name="Costanzo M.C."/>
            <person name="Fitzpatrick D.A."/>
            <person name="de Groot P.W."/>
            <person name="Harris D."/>
            <person name="Hoyer L.L."/>
            <person name="Hube B."/>
            <person name="Klis F.M."/>
            <person name="Kodira C."/>
            <person name="Lennard N."/>
            <person name="Logue M.E."/>
            <person name="Martin R."/>
            <person name="Neiman A.M."/>
            <person name="Nikolaou E."/>
            <person name="Quail M.A."/>
            <person name="Quinn J."/>
            <person name="Santos M.C."/>
            <person name="Schmitzberger F.F."/>
            <person name="Sherlock G."/>
            <person name="Shah P."/>
            <person name="Silverstein K.A."/>
            <person name="Skrzypek M.S."/>
            <person name="Soll D."/>
            <person name="Staggs R."/>
            <person name="Stansfield I."/>
            <person name="Stumpf M.P."/>
            <person name="Sudbery P.E."/>
            <person name="Srikantha T."/>
            <person name="Zeng Q."/>
            <person name="Berman J."/>
            <person name="Berriman M."/>
            <person name="Heitman J."/>
            <person name="Gow N.A."/>
            <person name="Lorenz M.C."/>
            <person name="Birren B.W."/>
            <person name="Kellis M."/>
            <person name="Cuomo C.A."/>
        </authorList>
    </citation>
    <scope>NUCLEOTIDE SEQUENCE [LARGE SCALE GENOMIC DNA]</scope>
    <source>
        <strain evidence="4">ATCC 11503 / BCRC 21390 / CBS 2605 / JCM 1781 / NBRC 1676 / NRRL YB-4239</strain>
    </source>
</reference>
<dbReference type="GeneID" id="5230400"/>
<sequence length="951" mass="108513">MSPTPKATTAQSQVNSKQFFAKIPFSNDLLHSIPQQHQQQQHQQQRQEEEHHKLHCNRQYYNHQRFGKKDVIPNSYPPQLPGYIHDESAFLPIVSSIQVSPQSAHINFKTNNQRVKNHFPEVSSSIRIYPHEQQQQQQHFPLHDFEFYSSQAATITEGLTARISHKLQIKAFSEKNASFYFPQKYGDKQRPASQPSFFAVRNSALLANILDSDIHDETVALKQTCQELSFNGSVIHNHSSSNYYCYSHPQVSESGDDVESLKISKVYKTGEDPYPDPLDIPNDTSYRTLPKYCNGIELVPDQSFLTITSNCMPENLEHLLQEHGNIYNQSVVSNGSYRNCQSQDSDKTTTNSICMPKFETQQVPYTNSDKDTVLSRDEYTRFVLDSSKAPIDKSCFVGSDANGNKHKNRPSNPDLTHDEIVDSFEETCTQNDDWKTALFKNRIRKLNSKKRSRGKCDQSELVFNINDSDNHHDNQQSHNHFKEGDVDEKDNIDRHLLPNATRLKLKTELDPLVSSSSPLVHPEMDNAYLMNIVEEWRRIGLNQDSDVSYGNSPICDSSHDSAHHTNWEFKFDHPVCYNYFSAGTLLNSGKRTSSISSLSDNSLQLSLQAKPINPLSTLSSPLDKAITPSSGVLSPPKRTKPSSSSLAILAQQKQPRKNQYNVIPTFNNNFNRSFFETTNVDLAQLNIKTVPDLEYSAQLPTVSANIPDAEHCIKLQEKLIRPLFTPLTCRVKRTMYLRDSLIDTFRTRFEHVYELTPNANFKKTAYESQYILTKVDKSGVPDNATRAGLCPYCESVEFFGLKNSSYGNHLAYKHGILTNGRAVPDPKFHGLYKFRKGEYDEPEKKKRKTNAHMLEREGVLCTTCWRILEVNCTSRSSVLGHYLRHFRDSHVGYKKEGMRTLKGNQMPLTGLKDVHGNNTESVEDAYSKQVKPDPIVLAFLNNWNLEQQQQQ</sequence>
<dbReference type="InterPro" id="IPR028012">
    <property type="entry name" value="Rua1_C"/>
</dbReference>
<gene>
    <name evidence="3" type="ORF">LELG_05500</name>
</gene>
<dbReference type="KEGG" id="lel:PVL30_005040"/>
<dbReference type="InParanoid" id="A5E7B1"/>
<organism evidence="3 4">
    <name type="scientific">Lodderomyces elongisporus (strain ATCC 11503 / CBS 2605 / JCM 1781 / NBRC 1676 / NRRL YB-4239)</name>
    <name type="common">Yeast</name>
    <name type="synonym">Saccharomyces elongisporus</name>
    <dbReference type="NCBI Taxonomy" id="379508"/>
    <lineage>
        <taxon>Eukaryota</taxon>
        <taxon>Fungi</taxon>
        <taxon>Dikarya</taxon>
        <taxon>Ascomycota</taxon>
        <taxon>Saccharomycotina</taxon>
        <taxon>Pichiomycetes</taxon>
        <taxon>Debaryomycetaceae</taxon>
        <taxon>Candida/Lodderomyces clade</taxon>
        <taxon>Lodderomyces</taxon>
    </lineage>
</organism>
<dbReference type="VEuPathDB" id="FungiDB:LELG_05500"/>
<dbReference type="Proteomes" id="UP000001996">
    <property type="component" value="Unassembled WGS sequence"/>
</dbReference>
<evidence type="ECO:0000313" key="3">
    <source>
        <dbReference type="EMBL" id="EDK47319.1"/>
    </source>
</evidence>
<evidence type="ECO:0000259" key="2">
    <source>
        <dbReference type="Pfam" id="PF14616"/>
    </source>
</evidence>
<dbReference type="AlphaFoldDB" id="A5E7B1"/>
<dbReference type="OrthoDB" id="4096316at2759"/>
<feature type="compositionally biased region" description="Basic and acidic residues" evidence="1">
    <location>
        <begin position="468"/>
        <end position="490"/>
    </location>
</feature>
<keyword evidence="4" id="KW-1185">Reference proteome</keyword>
<dbReference type="HOGENOM" id="CLU_309731_0_0_1"/>
<feature type="region of interest" description="Disordered" evidence="1">
    <location>
        <begin position="467"/>
        <end position="490"/>
    </location>
</feature>
<feature type="domain" description="Transcription regulator Rua1 C-terminal" evidence="2">
    <location>
        <begin position="763"/>
        <end position="890"/>
    </location>
</feature>
<name>A5E7B1_LODEL</name>